<dbReference type="PROSITE" id="PS00211">
    <property type="entry name" value="ABC_TRANSPORTER_1"/>
    <property type="match status" value="1"/>
</dbReference>
<keyword evidence="6" id="KW-0472">Membrane</keyword>
<evidence type="ECO:0000313" key="8">
    <source>
        <dbReference type="EMBL" id="TQL43964.1"/>
    </source>
</evidence>
<evidence type="ECO:0000256" key="5">
    <source>
        <dbReference type="ARBA" id="ARBA00022967"/>
    </source>
</evidence>
<evidence type="ECO:0000256" key="6">
    <source>
        <dbReference type="ARBA" id="ARBA00023136"/>
    </source>
</evidence>
<reference evidence="8 9" key="1">
    <citation type="submission" date="2019-06" db="EMBL/GenBank/DDBJ databases">
        <title>Sequencing the genomes of 1000 actinobacteria strains.</title>
        <authorList>
            <person name="Klenk H.-P."/>
        </authorList>
    </citation>
    <scope>NUCLEOTIDE SEQUENCE [LARGE SCALE GENOMIC DNA]</scope>
    <source>
        <strain evidence="8 9">DSM 8803</strain>
    </source>
</reference>
<dbReference type="InterPro" id="IPR017871">
    <property type="entry name" value="ABC_transporter-like_CS"/>
</dbReference>
<name>A0A542Y7J7_9MICO</name>
<organism evidence="8 9">
    <name type="scientific">Leucobacter komagatae</name>
    <dbReference type="NCBI Taxonomy" id="55969"/>
    <lineage>
        <taxon>Bacteria</taxon>
        <taxon>Bacillati</taxon>
        <taxon>Actinomycetota</taxon>
        <taxon>Actinomycetes</taxon>
        <taxon>Micrococcales</taxon>
        <taxon>Microbacteriaceae</taxon>
        <taxon>Leucobacter</taxon>
    </lineage>
</organism>
<evidence type="ECO:0000256" key="3">
    <source>
        <dbReference type="ARBA" id="ARBA00022741"/>
    </source>
</evidence>
<evidence type="ECO:0000256" key="4">
    <source>
        <dbReference type="ARBA" id="ARBA00022840"/>
    </source>
</evidence>
<dbReference type="AlphaFoldDB" id="A0A542Y7J7"/>
<dbReference type="SUPFAM" id="SSF52540">
    <property type="entry name" value="P-loop containing nucleoside triphosphate hydrolases"/>
    <property type="match status" value="1"/>
</dbReference>
<dbReference type="SMART" id="SM00382">
    <property type="entry name" value="AAA"/>
    <property type="match status" value="1"/>
</dbReference>
<dbReference type="OrthoDB" id="4283894at2"/>
<evidence type="ECO:0000313" key="9">
    <source>
        <dbReference type="Proteomes" id="UP000319094"/>
    </source>
</evidence>
<dbReference type="Pfam" id="PF00005">
    <property type="entry name" value="ABC_tran"/>
    <property type="match status" value="1"/>
</dbReference>
<dbReference type="EMBL" id="VFON01000001">
    <property type="protein sequence ID" value="TQL43964.1"/>
    <property type="molecule type" value="Genomic_DNA"/>
</dbReference>
<feature type="domain" description="ABC transporter" evidence="7">
    <location>
        <begin position="22"/>
        <end position="262"/>
    </location>
</feature>
<dbReference type="GO" id="GO:0016887">
    <property type="term" value="F:ATP hydrolysis activity"/>
    <property type="evidence" value="ECO:0007669"/>
    <property type="project" value="InterPro"/>
</dbReference>
<dbReference type="InterPro" id="IPR050086">
    <property type="entry name" value="MetN_ABC_transporter-like"/>
</dbReference>
<dbReference type="Proteomes" id="UP000319094">
    <property type="component" value="Unassembled WGS sequence"/>
</dbReference>
<accession>A0A542Y7J7</accession>
<keyword evidence="4 8" id="KW-0067">ATP-binding</keyword>
<keyword evidence="9" id="KW-1185">Reference proteome</keyword>
<keyword evidence="2" id="KW-1003">Cell membrane</keyword>
<keyword evidence="5" id="KW-1278">Translocase</keyword>
<dbReference type="Gene3D" id="3.40.50.300">
    <property type="entry name" value="P-loop containing nucleotide triphosphate hydrolases"/>
    <property type="match status" value="1"/>
</dbReference>
<dbReference type="InterPro" id="IPR003593">
    <property type="entry name" value="AAA+_ATPase"/>
</dbReference>
<evidence type="ECO:0000256" key="1">
    <source>
        <dbReference type="ARBA" id="ARBA00022448"/>
    </source>
</evidence>
<keyword evidence="3" id="KW-0547">Nucleotide-binding</keyword>
<dbReference type="PROSITE" id="PS50893">
    <property type="entry name" value="ABC_TRANSPORTER_2"/>
    <property type="match status" value="1"/>
</dbReference>
<evidence type="ECO:0000256" key="2">
    <source>
        <dbReference type="ARBA" id="ARBA00022475"/>
    </source>
</evidence>
<dbReference type="RefSeq" id="WP_141887202.1">
    <property type="nucleotide sequence ID" value="NZ_BAAAUY010000001.1"/>
</dbReference>
<protein>
    <submittedName>
        <fullName evidence="8">Phosphonate transport system ATP-binding protein</fullName>
    </submittedName>
</protein>
<proteinExistence type="predicted"/>
<gene>
    <name evidence="8" type="ORF">FB468_2002</name>
</gene>
<dbReference type="InterPro" id="IPR003439">
    <property type="entry name" value="ABC_transporter-like_ATP-bd"/>
</dbReference>
<keyword evidence="1" id="KW-0813">Transport</keyword>
<dbReference type="PANTHER" id="PTHR43166:SF6">
    <property type="entry name" value="PHOSPHONATES IMPORT ATP-BINDING PROTEIN PHNC"/>
    <property type="match status" value="1"/>
</dbReference>
<dbReference type="PANTHER" id="PTHR43166">
    <property type="entry name" value="AMINO ACID IMPORT ATP-BINDING PROTEIN"/>
    <property type="match status" value="1"/>
</dbReference>
<sequence length="262" mass="28005">MSITAHSPSAHAARITEPEVLLDVQAISKSFGGRVVLSDMSMRVHAGEVVAFLGANGSGKSTTLRAVNGIIEADSGDIEIAGVRLTEASAARRAEARRSAATVFQKIHLVPRRTALQNVCAGGFSRLPAWRSIPPLFGAELKEEAMACLERVGLADRAHDRADSLSGGQQQRVAIARALCQRPRMILADEPVSALDPRAADDVMRLLRQLAVEEGLGVAAVLHQPHLARAYADRVIGLRDGHLVFDCPVAELDDTELAALYL</sequence>
<evidence type="ECO:0000259" key="7">
    <source>
        <dbReference type="PROSITE" id="PS50893"/>
    </source>
</evidence>
<dbReference type="InterPro" id="IPR027417">
    <property type="entry name" value="P-loop_NTPase"/>
</dbReference>
<comment type="caution">
    <text evidence="8">The sequence shown here is derived from an EMBL/GenBank/DDBJ whole genome shotgun (WGS) entry which is preliminary data.</text>
</comment>
<dbReference type="GO" id="GO:0005524">
    <property type="term" value="F:ATP binding"/>
    <property type="evidence" value="ECO:0007669"/>
    <property type="project" value="UniProtKB-KW"/>
</dbReference>